<keyword evidence="2" id="KW-1185">Reference proteome</keyword>
<name>A0ACC1NM27_9HYPO</name>
<sequence>MRRIQRHSDGRIGWDTGTRKSASTDATTAVAKSQDMIAMGGDKQIAPVDFFHMHSASLFRAYVLLNVGQYLTCIPTRVDLVVVLGMALAIYGFSTCMHSIFVLSAVRLIGPKHLGLAGQPLMYPPLYGDISHLGKFRFKDVWGKAWQNLFRQGYVSVASWLMPRSPPQIRLCLCFLFSAFMHAVASFSVTRSVFYIVPPTLFFVLQPVGIVLQESIHACASWLFRSRTGRAARYIVWIIDVLTALLWMYNTFHIIAHDRGLRQAILQAPLTWATLSTAGKAAYL</sequence>
<reference evidence="1" key="1">
    <citation type="submission" date="2022-08" db="EMBL/GenBank/DDBJ databases">
        <title>Genome Sequence of Lecanicillium fungicola.</title>
        <authorList>
            <person name="Buettner E."/>
        </authorList>
    </citation>
    <scope>NUCLEOTIDE SEQUENCE</scope>
    <source>
        <strain evidence="1">Babe33</strain>
    </source>
</reference>
<comment type="caution">
    <text evidence="1">The sequence shown here is derived from an EMBL/GenBank/DDBJ whole genome shotgun (WGS) entry which is preliminary data.</text>
</comment>
<evidence type="ECO:0000313" key="2">
    <source>
        <dbReference type="Proteomes" id="UP001143910"/>
    </source>
</evidence>
<dbReference type="Proteomes" id="UP001143910">
    <property type="component" value="Unassembled WGS sequence"/>
</dbReference>
<dbReference type="EMBL" id="JANJQO010000206">
    <property type="protein sequence ID" value="KAJ2980340.1"/>
    <property type="molecule type" value="Genomic_DNA"/>
</dbReference>
<accession>A0ACC1NM27</accession>
<evidence type="ECO:0000313" key="1">
    <source>
        <dbReference type="EMBL" id="KAJ2980340.1"/>
    </source>
</evidence>
<organism evidence="1 2">
    <name type="scientific">Zarea fungicola</name>
    <dbReference type="NCBI Taxonomy" id="93591"/>
    <lineage>
        <taxon>Eukaryota</taxon>
        <taxon>Fungi</taxon>
        <taxon>Dikarya</taxon>
        <taxon>Ascomycota</taxon>
        <taxon>Pezizomycotina</taxon>
        <taxon>Sordariomycetes</taxon>
        <taxon>Hypocreomycetidae</taxon>
        <taxon>Hypocreales</taxon>
        <taxon>Cordycipitaceae</taxon>
        <taxon>Zarea</taxon>
    </lineage>
</organism>
<proteinExistence type="predicted"/>
<gene>
    <name evidence="1" type="ORF">NQ176_g2699</name>
</gene>
<protein>
    <submittedName>
        <fullName evidence="1">Uncharacterized protein</fullName>
    </submittedName>
</protein>